<dbReference type="Proteomes" id="UP000672097">
    <property type="component" value="Unassembled WGS sequence"/>
</dbReference>
<dbReference type="InterPro" id="IPR024973">
    <property type="entry name" value="ESPR"/>
</dbReference>
<dbReference type="Gene3D" id="2.160.20.10">
    <property type="entry name" value="Single-stranded right-handed beta-helix, Pectin lyase-like"/>
    <property type="match status" value="1"/>
</dbReference>
<evidence type="ECO:0000313" key="7">
    <source>
        <dbReference type="Proteomes" id="UP000672097"/>
    </source>
</evidence>
<comment type="subcellular location">
    <subcellularLocation>
        <location evidence="1">Secreted</location>
    </subcellularLocation>
</comment>
<dbReference type="PANTHER" id="PTHR12338:SF8">
    <property type="entry name" value="HEME_HEMOPEXIN-BINDING PROTEIN"/>
    <property type="match status" value="1"/>
</dbReference>
<name>A0ABS5E0D7_9BURK</name>
<proteinExistence type="predicted"/>
<dbReference type="NCBIfam" id="TIGR01901">
    <property type="entry name" value="adhes_NPXG"/>
    <property type="match status" value="1"/>
</dbReference>
<evidence type="ECO:0000256" key="2">
    <source>
        <dbReference type="ARBA" id="ARBA00022525"/>
    </source>
</evidence>
<organism evidence="6 7">
    <name type="scientific">Ideonella paludis</name>
    <dbReference type="NCBI Taxonomy" id="1233411"/>
    <lineage>
        <taxon>Bacteria</taxon>
        <taxon>Pseudomonadati</taxon>
        <taxon>Pseudomonadota</taxon>
        <taxon>Betaproteobacteria</taxon>
        <taxon>Burkholderiales</taxon>
        <taxon>Sphaerotilaceae</taxon>
        <taxon>Ideonella</taxon>
    </lineage>
</organism>
<dbReference type="PANTHER" id="PTHR12338">
    <property type="entry name" value="AUTOTRANSPORTER"/>
    <property type="match status" value="1"/>
</dbReference>
<protein>
    <submittedName>
        <fullName evidence="6">Filamentous hemagglutinin N-terminal domain-containing protein</fullName>
    </submittedName>
</protein>
<gene>
    <name evidence="6" type="ORF">KAK11_16260</name>
</gene>
<dbReference type="Pfam" id="PF13018">
    <property type="entry name" value="ESPR"/>
    <property type="match status" value="1"/>
</dbReference>
<dbReference type="InterPro" id="IPR041248">
    <property type="entry name" value="YDG"/>
</dbReference>
<keyword evidence="2" id="KW-0964">Secreted</keyword>
<dbReference type="InterPro" id="IPR008638">
    <property type="entry name" value="FhaB/CdiA-like_TPS"/>
</dbReference>
<dbReference type="InterPro" id="IPR012334">
    <property type="entry name" value="Pectin_lyas_fold"/>
</dbReference>
<evidence type="ECO:0000256" key="4">
    <source>
        <dbReference type="SAM" id="MobiDB-lite"/>
    </source>
</evidence>
<dbReference type="Pfam" id="PF05860">
    <property type="entry name" value="TPS"/>
    <property type="match status" value="1"/>
</dbReference>
<dbReference type="InterPro" id="IPR050909">
    <property type="entry name" value="Bact_Autotransporter_VF"/>
</dbReference>
<sequence length="2521" mass="247436">MNVKCFKKVFSRRTGCWVAVAEHVIGIAGSQASGQSAAPSSAQRCASFVGALTAACLCCQIAWAQGLPTGASVQHGQVVVGQSSPTRLNIVQGSDKAIVNWQSFNIAAGSRVEVQQPSTTSVLLNRVVGAEASTILGQLQANGRVVLVNPNGVFFGKDGSVSATGFTASTLGLTDASFLSGEMRFEQQGKPAELRNQGLIKTQGGYVALLGASVSNEGRIETQGGAALLAAAQAIHLPLSHSGRIKLAITPAQLQAQVANSPTGTIVTQGGQVYMQAAALQNAVARIVQSGGIDTSAAQAGAVHLLADSGEIRVDGHIRAVSARGDSTRTAPAGGDIYIGRDKETQVLAAHTDVSGAHLASPGGLVETSGRHLITGQTQVNAGTWLLDPDNIDITNAATPTTGYSKVSATDVSNALNAGANVVIHTTNGVSTSASSVPYTAANPGEGNILVSSAITKTSGSDASLSLTADNGLTVNANITATGGSTGTLNINLTANGQTYGKPVGTMSAAERALSRGLFINGATLSAKGGDIVLSGTTYASTSGNANAGPTNAVGKGIQIHNAATLTARDILITGVAENQAGESSTPLLIQRYPSVSTFTASRDITLTGTLKGAGSGPAISLAESGWGSQAVSMTAGRNLTLRGNSRASSSNTSNTIYVGSGLQARAVGHVVVQAEALNPSVTAIYFYSNPTTMNGGLNGNVSLRSIDGTGAASADVLVQANRGGIHFNNLYPGTLSKAVTGRNITLDNTGAGMAIGAGTAVIGSGGTSGASIANGGSIDPGTGAITKGNGAAQGTTGINLADSRGFTASGYLHVLGVTASPSNSPTGWMGASLSGLIQAGNFSLQGEAAPTGWNNSATGLRLVNGTQIAGTSASGSNLLKGSYAPTQYGSSSALLVGENSSATVTLGSASTLRIEGDSSAYSAYVNSGQVARGILTQGTVNTSGTVNWVGSSRSSDGILSSATLHHSGGALSFSGSTSPLGIATGFTSSGITLNGALNVADGSSVSMEGSYTGRATNAGAAHGLKLVGAITSSAGSPGTLSLTGTAAAIANSATNEVGLSVGALSGWGDTRLLAQNPMGSSGAALITTGAIDVGSRGLQVLANGGQILQNGGTTWTAGQVTVDNSGAGRTSLIADASSSSAPISLGQAYGGSLAAGQAIALGSGLSLGNGVVLAGTVAASGTVDVAGASASGSAASNGLYASGTLSSSGGDIRLTGHNQVGAGVTLQGQVTASNSISINGSSHSAISTSQGVVIQGAVQALTGDLSLVGSTNSAVQRAVAITNNGAVNGSLALAGNARHLLIQADTLFINNGASVNAGASGTVSLETLSGNAVELGSADTLSANPASRVLGLDQSELNRITAAQLVVGQASGGPIKVASAVASADSSGHLTLRSGGAIEVASDLTVGSTGGKHLSLESLAGAGSISAAGVIRADQLRLIATDATAALASTPHLVNTLSAQVKSLDFRNGQALTVGTALGAEGITARDGVKVVTTSGDLFLDKAVTNILSGQVVLGAGVASAAGDGSGGDIKTQAGAAVSNGGRAVRLYTGSTVGTGNLGMVSSALDTLFYAGSSQAHNAAFLRSEGDSIASGPPIQVLFRQANAPTVTGALNGVALERPYNGLTLQANADLSTLHAALKAAPGNSGHFSVAVGANDFGIAKADVIDQLALDASTQALRNVKRGGQQAPEAYALGWDTSLLPALGFAFTAQGAPSSTLMLTPKAASITGIATTLTYNGQSQSQQPAQLSGFLQADLNAGTVAATGLATGRNAGSYSSNLAVTGADAQNYAVTVHNADLVIAKKAASITGVATTLTYNGQSQTQSEAVLSGFVAADVNAGTVAATGLASGRNAGSYSSNLAVTGADAQNYAVTVNNADLVIAKKAATITGVATTLTYNGQSQTQSEAVLSGFVAADVNAGTVAATGLASGRNAGSYSSNLGATGADAQNYAVTVNNADLVIAKKAASITGVATTLTYNGQTQTQSEALLSGFVAADVNAGTVAATGLASGRNAGSYSSSLSATGADAQNYSVTVNNADLVIAKKAASITGVATTLTYNGQSQTQSEALLSGFVAADVNAGTVAATGLASGRNAGSYSSNLSATGADAQNYAVTVNNADLVIAKKAASITGVATTLTYNGQSQTQSEAVLSGFVAADVNAGTVAATGLASGRNAGSYSSNLSATGADAQNYTVTVNNADLVIAKKAASVTGVATTLTYNGQSQTQSEAVLSGFVAADVNAGTVAATGLASGRNAGSYSSNLAVTGADAQNYAVTVNNADLVIAKKAASITGVATTLTYNGQSQTQSEAVLSGFVAADVNAGTVAATGLASGRNAGSYSSNLVATGADAQNYAVTVHNADLVIAPKPLSVTGTVLADKPFDGSTTALVSQVGLLQGVVDGETLTLSAQARFADTQAGMGKPVTVNFSIADGPSGMASNYVVNPSSTVMQATIIPSAKKTDPTPASRMSTGGGTRVCIAGVPRGDNGKPGAASEGDGQSTSCKGGPESVSQSTPPSGPSLHAQAS</sequence>
<evidence type="ECO:0000256" key="1">
    <source>
        <dbReference type="ARBA" id="ARBA00004613"/>
    </source>
</evidence>
<dbReference type="InterPro" id="IPR011050">
    <property type="entry name" value="Pectin_lyase_fold/virulence"/>
</dbReference>
<dbReference type="Pfam" id="PF18657">
    <property type="entry name" value="YDG"/>
    <property type="match status" value="1"/>
</dbReference>
<keyword evidence="3" id="KW-0732">Signal</keyword>
<feature type="domain" description="Filamentous haemagglutinin FhaB/tRNA nuclease CdiA-like TPS" evidence="5">
    <location>
        <begin position="64"/>
        <end position="177"/>
    </location>
</feature>
<evidence type="ECO:0000259" key="5">
    <source>
        <dbReference type="SMART" id="SM00912"/>
    </source>
</evidence>
<feature type="region of interest" description="Disordered" evidence="4">
    <location>
        <begin position="2451"/>
        <end position="2521"/>
    </location>
</feature>
<reference evidence="6 7" key="1">
    <citation type="submission" date="2021-04" db="EMBL/GenBank/DDBJ databases">
        <title>The genome sequence of type strain Ideonella paludis KCTC 32238.</title>
        <authorList>
            <person name="Liu Y."/>
        </authorList>
    </citation>
    <scope>NUCLEOTIDE SEQUENCE [LARGE SCALE GENOMIC DNA]</scope>
    <source>
        <strain evidence="6 7">KCTC 32238</strain>
    </source>
</reference>
<evidence type="ECO:0000313" key="6">
    <source>
        <dbReference type="EMBL" id="MBQ0936881.1"/>
    </source>
</evidence>
<feature type="compositionally biased region" description="Polar residues" evidence="4">
    <location>
        <begin position="2492"/>
        <end position="2510"/>
    </location>
</feature>
<dbReference type="SMART" id="SM00912">
    <property type="entry name" value="Haemagg_act"/>
    <property type="match status" value="1"/>
</dbReference>
<evidence type="ECO:0000256" key="3">
    <source>
        <dbReference type="ARBA" id="ARBA00022729"/>
    </source>
</evidence>
<dbReference type="EMBL" id="JAGQDG010000006">
    <property type="protein sequence ID" value="MBQ0936881.1"/>
    <property type="molecule type" value="Genomic_DNA"/>
</dbReference>
<dbReference type="SUPFAM" id="SSF51126">
    <property type="entry name" value="Pectin lyase-like"/>
    <property type="match status" value="1"/>
</dbReference>
<accession>A0ABS5E0D7</accession>
<keyword evidence="7" id="KW-1185">Reference proteome</keyword>
<dbReference type="RefSeq" id="WP_210810279.1">
    <property type="nucleotide sequence ID" value="NZ_JAGQDG010000006.1"/>
</dbReference>
<comment type="caution">
    <text evidence="6">The sequence shown here is derived from an EMBL/GenBank/DDBJ whole genome shotgun (WGS) entry which is preliminary data.</text>
</comment>